<evidence type="ECO:0000313" key="1">
    <source>
        <dbReference type="EMBL" id="RCK45731.1"/>
    </source>
</evidence>
<reference evidence="1 2" key="1">
    <citation type="submission" date="2014-07" db="EMBL/GenBank/DDBJ databases">
        <title>Draft genome sequence of Thalassospira profundimaris PR54-5.</title>
        <authorList>
            <person name="Lai Q."/>
            <person name="Shao Z."/>
        </authorList>
    </citation>
    <scope>NUCLEOTIDE SEQUENCE [LARGE SCALE GENOMIC DNA]</scope>
    <source>
        <strain evidence="1 2">PR54-5</strain>
    </source>
</reference>
<proteinExistence type="predicted"/>
<dbReference type="Gene3D" id="3.90.470.20">
    <property type="entry name" value="4'-phosphopantetheinyl transferase domain"/>
    <property type="match status" value="1"/>
</dbReference>
<dbReference type="SUPFAM" id="SSF56214">
    <property type="entry name" value="4'-phosphopantetheinyl transferase"/>
    <property type="match status" value="1"/>
</dbReference>
<dbReference type="EMBL" id="JPWI01000006">
    <property type="protein sequence ID" value="RCK45731.1"/>
    <property type="molecule type" value="Genomic_DNA"/>
</dbReference>
<dbReference type="GO" id="GO:0000287">
    <property type="term" value="F:magnesium ion binding"/>
    <property type="evidence" value="ECO:0007669"/>
    <property type="project" value="InterPro"/>
</dbReference>
<dbReference type="GO" id="GO:0008897">
    <property type="term" value="F:holo-[acyl-carrier-protein] synthase activity"/>
    <property type="evidence" value="ECO:0007669"/>
    <property type="project" value="InterPro"/>
</dbReference>
<comment type="caution">
    <text evidence="1">The sequence shown here is derived from an EMBL/GenBank/DDBJ whole genome shotgun (WGS) entry which is preliminary data.</text>
</comment>
<accession>A0A367WZ02</accession>
<evidence type="ECO:0000313" key="2">
    <source>
        <dbReference type="Proteomes" id="UP000252255"/>
    </source>
</evidence>
<name>A0A367WZ02_9PROT</name>
<dbReference type="AlphaFoldDB" id="A0A367WZ02"/>
<protein>
    <recommendedName>
        <fullName evidence="3">4'-phosphopantetheinyl transferase domain-containing protein</fullName>
    </recommendedName>
</protein>
<sequence>MVYVLYVLDDYREISRPPRKMISAVAHEILESLVAMIAGGSDGRVFKDQDGRPWGEIAGASLAVSISHSRNVIAVVLATQADLGVGIDVEYIDPRRPVAEMAVQIGMPSSAEIGDFYDGWCRYEALFKATGIVDPEQQGRLVEFMEIDLQMPAGFAGKLVVGRG</sequence>
<dbReference type="InterPro" id="IPR037143">
    <property type="entry name" value="4-PPantetheinyl_Trfase_dom_sf"/>
</dbReference>
<dbReference type="Proteomes" id="UP000252255">
    <property type="component" value="Unassembled WGS sequence"/>
</dbReference>
<gene>
    <name evidence="1" type="ORF">TH30_11335</name>
</gene>
<evidence type="ECO:0008006" key="3">
    <source>
        <dbReference type="Google" id="ProtNLM"/>
    </source>
</evidence>
<organism evidence="1 2">
    <name type="scientific">Thalassospira profundimaris</name>
    <dbReference type="NCBI Taxonomy" id="502049"/>
    <lineage>
        <taxon>Bacteria</taxon>
        <taxon>Pseudomonadati</taxon>
        <taxon>Pseudomonadota</taxon>
        <taxon>Alphaproteobacteria</taxon>
        <taxon>Rhodospirillales</taxon>
        <taxon>Thalassospiraceae</taxon>
        <taxon>Thalassospira</taxon>
    </lineage>
</organism>